<dbReference type="PROSITE" id="PS50048">
    <property type="entry name" value="ZN2_CY6_FUNGAL_2"/>
    <property type="match status" value="1"/>
</dbReference>
<proteinExistence type="predicted"/>
<dbReference type="PANTHER" id="PTHR37534">
    <property type="entry name" value="TRANSCRIPTIONAL ACTIVATOR PROTEIN UGA3"/>
    <property type="match status" value="1"/>
</dbReference>
<reference evidence="4 5" key="1">
    <citation type="submission" date="2019-06" db="EMBL/GenBank/DDBJ databases">
        <title>Genome Sequence of the Brown Rot Fungal Pathogen Monilinia fructicola.</title>
        <authorList>
            <person name="De Miccolis Angelini R.M."/>
            <person name="Landi L."/>
            <person name="Abate D."/>
            <person name="Pollastro S."/>
            <person name="Romanazzi G."/>
            <person name="Faretra F."/>
        </authorList>
    </citation>
    <scope>NUCLEOTIDE SEQUENCE [LARGE SCALE GENOMIC DNA]</scope>
    <source>
        <strain evidence="4 5">Mfrc123</strain>
    </source>
</reference>
<evidence type="ECO:0000256" key="2">
    <source>
        <dbReference type="SAM" id="MobiDB-lite"/>
    </source>
</evidence>
<dbReference type="Proteomes" id="UP000322873">
    <property type="component" value="Unassembled WGS sequence"/>
</dbReference>
<dbReference type="PANTHER" id="PTHR37534:SF46">
    <property type="entry name" value="ZN(II)2CYS6 TRANSCRIPTION FACTOR (EUROFUNG)"/>
    <property type="match status" value="1"/>
</dbReference>
<dbReference type="SMART" id="SM00066">
    <property type="entry name" value="GAL4"/>
    <property type="match status" value="1"/>
</dbReference>
<dbReference type="SUPFAM" id="SSF57701">
    <property type="entry name" value="Zn2/Cys6 DNA-binding domain"/>
    <property type="match status" value="1"/>
</dbReference>
<organism evidence="4 5">
    <name type="scientific">Monilinia fructicola</name>
    <name type="common">Brown rot fungus</name>
    <name type="synonym">Ciboria fructicola</name>
    <dbReference type="NCBI Taxonomy" id="38448"/>
    <lineage>
        <taxon>Eukaryota</taxon>
        <taxon>Fungi</taxon>
        <taxon>Dikarya</taxon>
        <taxon>Ascomycota</taxon>
        <taxon>Pezizomycotina</taxon>
        <taxon>Leotiomycetes</taxon>
        <taxon>Helotiales</taxon>
        <taxon>Sclerotiniaceae</taxon>
        <taxon>Monilinia</taxon>
    </lineage>
</organism>
<comment type="caution">
    <text evidence="4">The sequence shown here is derived from an EMBL/GenBank/DDBJ whole genome shotgun (WGS) entry which is preliminary data.</text>
</comment>
<dbReference type="PROSITE" id="PS00463">
    <property type="entry name" value="ZN2_CY6_FUNGAL_1"/>
    <property type="match status" value="1"/>
</dbReference>
<name>A0A5M9JAE2_MONFR</name>
<dbReference type="InterPro" id="IPR001138">
    <property type="entry name" value="Zn2Cys6_DnaBD"/>
</dbReference>
<feature type="domain" description="Zn(2)-C6 fungal-type" evidence="3">
    <location>
        <begin position="27"/>
        <end position="57"/>
    </location>
</feature>
<dbReference type="VEuPathDB" id="FungiDB:MFRU_006g01330"/>
<feature type="region of interest" description="Disordered" evidence="2">
    <location>
        <begin position="70"/>
        <end position="100"/>
    </location>
</feature>
<dbReference type="VEuPathDB" id="FungiDB:MFRU_011g02380"/>
<feature type="compositionally biased region" description="Polar residues" evidence="2">
    <location>
        <begin position="1"/>
        <end position="11"/>
    </location>
</feature>
<feature type="region of interest" description="Disordered" evidence="2">
    <location>
        <begin position="1"/>
        <end position="24"/>
    </location>
</feature>
<gene>
    <name evidence="4" type="ORF">EYC84_009406</name>
</gene>
<evidence type="ECO:0000259" key="3">
    <source>
        <dbReference type="PROSITE" id="PS50048"/>
    </source>
</evidence>
<dbReference type="EMBL" id="VICG01000013">
    <property type="protein sequence ID" value="KAA8565550.1"/>
    <property type="molecule type" value="Genomic_DNA"/>
</dbReference>
<keyword evidence="1" id="KW-0539">Nucleus</keyword>
<dbReference type="CDD" id="cd00067">
    <property type="entry name" value="GAL4"/>
    <property type="match status" value="1"/>
</dbReference>
<keyword evidence="5" id="KW-1185">Reference proteome</keyword>
<dbReference type="GO" id="GO:0008270">
    <property type="term" value="F:zinc ion binding"/>
    <property type="evidence" value="ECO:0007669"/>
    <property type="project" value="InterPro"/>
</dbReference>
<evidence type="ECO:0000313" key="5">
    <source>
        <dbReference type="Proteomes" id="UP000322873"/>
    </source>
</evidence>
<dbReference type="Gene3D" id="4.10.240.10">
    <property type="entry name" value="Zn(2)-C6 fungal-type DNA-binding domain"/>
    <property type="match status" value="1"/>
</dbReference>
<evidence type="ECO:0000313" key="4">
    <source>
        <dbReference type="EMBL" id="KAA8565550.1"/>
    </source>
</evidence>
<accession>A0A5M9JAE2</accession>
<dbReference type="AlphaFoldDB" id="A0A5M9JAE2"/>
<dbReference type="Pfam" id="PF00172">
    <property type="entry name" value="Zn_clus"/>
    <property type="match status" value="1"/>
</dbReference>
<dbReference type="GO" id="GO:0000981">
    <property type="term" value="F:DNA-binding transcription factor activity, RNA polymerase II-specific"/>
    <property type="evidence" value="ECO:0007669"/>
    <property type="project" value="InterPro"/>
</dbReference>
<sequence>MSESPTISENVGSKRKRSSTSGRSKYGCLTCRTKKVKCDEQLPSCGRCDRLKLICQQPCSRILPSVRERRRGAGPLKSRDPDWAPQSLSPAVHRSGKQTQDPEALIDHYLSGFDHGLAAAASPSFSVQNSVTIPQVQAPVTETEGGLMLDPAVEWLLPDPQTVSLHDMPPTNLSREIGHKHYEQGTEQLMQALQHENFVEHLAVLASFFCIHMYMLRSSGAILSKLDRLSLTATEYLNKYQLTIYTHEQSPSTGQDWTKNRAERSLIARVIMWLLKMDAQASFLGCKPSLVEHFEVHPEQLSAVQAESRLALQLNWGAEYPISQSIRDIESCLPVDMMTDMLLLCCKISKFSQIPLNPDTSAMLRSLQNELAALETRYGTVFYYGSSDMTLQPAMKLNCANSATTFYALQIYLIRSGASLFGSDSSPEIKATLSQLLLFAMHVCPAGSQQPVYEFQWALFIAAIETNDMIHQEWLQGRISDHRLCEALQRISSFKRDNQGTISLSKVREIIQAV</sequence>
<evidence type="ECO:0000256" key="1">
    <source>
        <dbReference type="ARBA" id="ARBA00023242"/>
    </source>
</evidence>
<dbReference type="InterPro" id="IPR036864">
    <property type="entry name" value="Zn2-C6_fun-type_DNA-bd_sf"/>
</dbReference>
<protein>
    <recommendedName>
        <fullName evidence="3">Zn(2)-C6 fungal-type domain-containing protein</fullName>
    </recommendedName>
</protein>